<sequence>MSFFCIFETRDSPFSDFNDHKSPLSGSSLPAVGLHLRHVRKHFERIPVEALNQITEQLITNNPNIRHGTDEKAIKKLTGIIFR</sequence>
<name>A1BEM9_CHLPD</name>
<organism evidence="1 2">
    <name type="scientific">Chlorobium phaeobacteroides (strain DSM 266 / SMG 266 / 2430)</name>
    <dbReference type="NCBI Taxonomy" id="290317"/>
    <lineage>
        <taxon>Bacteria</taxon>
        <taxon>Pseudomonadati</taxon>
        <taxon>Chlorobiota</taxon>
        <taxon>Chlorobiia</taxon>
        <taxon>Chlorobiales</taxon>
        <taxon>Chlorobiaceae</taxon>
        <taxon>Chlorobium/Pelodictyon group</taxon>
        <taxon>Chlorobium</taxon>
    </lineage>
</organism>
<gene>
    <name evidence="1" type="ordered locus">Cpha266_0805</name>
</gene>
<dbReference type="STRING" id="290317.Cpha266_0805"/>
<dbReference type="EMBL" id="CP000492">
    <property type="protein sequence ID" value="ABL64856.1"/>
    <property type="molecule type" value="Genomic_DNA"/>
</dbReference>
<dbReference type="AlphaFoldDB" id="A1BEM9"/>
<dbReference type="HOGENOM" id="CLU_2536479_0_0_10"/>
<proteinExistence type="predicted"/>
<evidence type="ECO:0000313" key="2">
    <source>
        <dbReference type="Proteomes" id="UP000008701"/>
    </source>
</evidence>
<keyword evidence="2" id="KW-1185">Reference proteome</keyword>
<reference evidence="1 2" key="1">
    <citation type="submission" date="2006-12" db="EMBL/GenBank/DDBJ databases">
        <title>Complete sequence of Chlorobium phaeobacteroides DSM 266.</title>
        <authorList>
            <consortium name="US DOE Joint Genome Institute"/>
            <person name="Copeland A."/>
            <person name="Lucas S."/>
            <person name="Lapidus A."/>
            <person name="Barry K."/>
            <person name="Detter J.C."/>
            <person name="Glavina del Rio T."/>
            <person name="Hammon N."/>
            <person name="Israni S."/>
            <person name="Pitluck S."/>
            <person name="Goltsman E."/>
            <person name="Schmutz J."/>
            <person name="Larimer F."/>
            <person name="Land M."/>
            <person name="Hauser L."/>
            <person name="Mikhailova N."/>
            <person name="Li T."/>
            <person name="Overmann J."/>
            <person name="Bryant D.A."/>
            <person name="Richardson P."/>
        </authorList>
    </citation>
    <scope>NUCLEOTIDE SEQUENCE [LARGE SCALE GENOMIC DNA]</scope>
    <source>
        <strain evidence="1 2">DSM 266</strain>
    </source>
</reference>
<dbReference type="Proteomes" id="UP000008701">
    <property type="component" value="Chromosome"/>
</dbReference>
<dbReference type="RefSeq" id="WP_011744684.1">
    <property type="nucleotide sequence ID" value="NC_008639.1"/>
</dbReference>
<evidence type="ECO:0000313" key="1">
    <source>
        <dbReference type="EMBL" id="ABL64856.1"/>
    </source>
</evidence>
<protein>
    <submittedName>
        <fullName evidence="1">Uncharacterized protein</fullName>
    </submittedName>
</protein>
<accession>A1BEM9</accession>
<dbReference type="KEGG" id="cph:Cpha266_0805"/>